<dbReference type="RefSeq" id="WP_085495799.1">
    <property type="nucleotide sequence ID" value="NZ_FXAZ01000004.1"/>
</dbReference>
<protein>
    <submittedName>
        <fullName evidence="1">Uncharacterized protein</fullName>
    </submittedName>
</protein>
<evidence type="ECO:0000313" key="2">
    <source>
        <dbReference type="Proteomes" id="UP000193834"/>
    </source>
</evidence>
<keyword evidence="2" id="KW-1185">Reference proteome</keyword>
<name>A0A1X7LDT4_9BACL</name>
<dbReference type="OrthoDB" id="2609501at2"/>
<dbReference type="Proteomes" id="UP000193834">
    <property type="component" value="Unassembled WGS sequence"/>
</dbReference>
<dbReference type="AlphaFoldDB" id="A0A1X7LDT4"/>
<accession>A0A1X7LDT4</accession>
<evidence type="ECO:0000313" key="1">
    <source>
        <dbReference type="EMBL" id="SMG51412.1"/>
    </source>
</evidence>
<dbReference type="EMBL" id="FXAZ01000004">
    <property type="protein sequence ID" value="SMG51412.1"/>
    <property type="molecule type" value="Genomic_DNA"/>
</dbReference>
<gene>
    <name evidence="1" type="ORF">SAMN06295960_3260</name>
</gene>
<organism evidence="1 2">
    <name type="scientific">Paenibacillus aquistagni</name>
    <dbReference type="NCBI Taxonomy" id="1852522"/>
    <lineage>
        <taxon>Bacteria</taxon>
        <taxon>Bacillati</taxon>
        <taxon>Bacillota</taxon>
        <taxon>Bacilli</taxon>
        <taxon>Bacillales</taxon>
        <taxon>Paenibacillaceae</taxon>
        <taxon>Paenibacillus</taxon>
    </lineage>
</organism>
<reference evidence="1 2" key="1">
    <citation type="submission" date="2017-04" db="EMBL/GenBank/DDBJ databases">
        <authorList>
            <person name="Afonso C.L."/>
            <person name="Miller P.J."/>
            <person name="Scott M.A."/>
            <person name="Spackman E."/>
            <person name="Goraichik I."/>
            <person name="Dimitrov K.M."/>
            <person name="Suarez D.L."/>
            <person name="Swayne D.E."/>
        </authorList>
    </citation>
    <scope>NUCLEOTIDE SEQUENCE [LARGE SCALE GENOMIC DNA]</scope>
    <source>
        <strain evidence="1 2">11</strain>
    </source>
</reference>
<proteinExistence type="predicted"/>
<sequence length="141" mass="15696">MTMTLIVAKPVAENIEAELQELQHVLTTLTARPAQVAYSTFVETVVNPKESIQLTTIQQLKHPFSPFRLKQELQEEDILIVYSDRNGLTVIAGSEATLAQACTKLGMLLREKSTASHDNRPHLEELYWTGSLLLNGQPIVA</sequence>